<evidence type="ECO:0000313" key="9">
    <source>
        <dbReference type="EMBL" id="GAA1918799.1"/>
    </source>
</evidence>
<keyword evidence="7 8" id="KW-0472">Membrane</keyword>
<keyword evidence="10" id="KW-1185">Reference proteome</keyword>
<reference evidence="9 10" key="1">
    <citation type="journal article" date="2019" name="Int. J. Syst. Evol. Microbiol.">
        <title>The Global Catalogue of Microorganisms (GCM) 10K type strain sequencing project: providing services to taxonomists for standard genome sequencing and annotation.</title>
        <authorList>
            <consortium name="The Broad Institute Genomics Platform"/>
            <consortium name="The Broad Institute Genome Sequencing Center for Infectious Disease"/>
            <person name="Wu L."/>
            <person name="Ma J."/>
        </authorList>
    </citation>
    <scope>NUCLEOTIDE SEQUENCE [LARGE SCALE GENOMIC DNA]</scope>
    <source>
        <strain evidence="9 10">JCM 14900</strain>
    </source>
</reference>
<comment type="caution">
    <text evidence="9">The sequence shown here is derived from an EMBL/GenBank/DDBJ whole genome shotgun (WGS) entry which is preliminary data.</text>
</comment>
<proteinExistence type="inferred from homology"/>
<feature type="transmembrane region" description="Helical" evidence="8">
    <location>
        <begin position="38"/>
        <end position="56"/>
    </location>
</feature>
<evidence type="ECO:0000256" key="7">
    <source>
        <dbReference type="ARBA" id="ARBA00023136"/>
    </source>
</evidence>
<keyword evidence="4" id="KW-1003">Cell membrane</keyword>
<feature type="transmembrane region" description="Helical" evidence="8">
    <location>
        <begin position="152"/>
        <end position="177"/>
    </location>
</feature>
<protein>
    <submittedName>
        <fullName evidence="9">AI-2E family transporter</fullName>
    </submittedName>
</protein>
<keyword evidence="3" id="KW-0813">Transport</keyword>
<feature type="transmembrane region" description="Helical" evidence="8">
    <location>
        <begin position="68"/>
        <end position="93"/>
    </location>
</feature>
<evidence type="ECO:0000256" key="3">
    <source>
        <dbReference type="ARBA" id="ARBA00022448"/>
    </source>
</evidence>
<dbReference type="Pfam" id="PF01594">
    <property type="entry name" value="AI-2E_transport"/>
    <property type="match status" value="1"/>
</dbReference>
<evidence type="ECO:0000256" key="4">
    <source>
        <dbReference type="ARBA" id="ARBA00022475"/>
    </source>
</evidence>
<dbReference type="RefSeq" id="WP_248145904.1">
    <property type="nucleotide sequence ID" value="NZ_BAAAOF010000002.1"/>
</dbReference>
<name>A0ABN2PGP1_9MICO</name>
<feature type="transmembrane region" description="Helical" evidence="8">
    <location>
        <begin position="12"/>
        <end position="32"/>
    </location>
</feature>
<evidence type="ECO:0000313" key="10">
    <source>
        <dbReference type="Proteomes" id="UP001501343"/>
    </source>
</evidence>
<organism evidence="9 10">
    <name type="scientific">Microbacterium aoyamense</name>
    <dbReference type="NCBI Taxonomy" id="344166"/>
    <lineage>
        <taxon>Bacteria</taxon>
        <taxon>Bacillati</taxon>
        <taxon>Actinomycetota</taxon>
        <taxon>Actinomycetes</taxon>
        <taxon>Micrococcales</taxon>
        <taxon>Microbacteriaceae</taxon>
        <taxon>Microbacterium</taxon>
    </lineage>
</organism>
<keyword evidence="6 8" id="KW-1133">Transmembrane helix</keyword>
<feature type="transmembrane region" description="Helical" evidence="8">
    <location>
        <begin position="268"/>
        <end position="286"/>
    </location>
</feature>
<evidence type="ECO:0000256" key="8">
    <source>
        <dbReference type="SAM" id="Phobius"/>
    </source>
</evidence>
<comment type="subcellular location">
    <subcellularLocation>
        <location evidence="1">Cell membrane</location>
        <topology evidence="1">Multi-pass membrane protein</topology>
    </subcellularLocation>
</comment>
<gene>
    <name evidence="9" type="ORF">GCM10009775_09190</name>
</gene>
<evidence type="ECO:0000256" key="2">
    <source>
        <dbReference type="ARBA" id="ARBA00009773"/>
    </source>
</evidence>
<dbReference type="Proteomes" id="UP001501343">
    <property type="component" value="Unassembled WGS sequence"/>
</dbReference>
<evidence type="ECO:0000256" key="6">
    <source>
        <dbReference type="ARBA" id="ARBA00022989"/>
    </source>
</evidence>
<feature type="transmembrane region" description="Helical" evidence="8">
    <location>
        <begin position="113"/>
        <end position="131"/>
    </location>
</feature>
<dbReference type="InterPro" id="IPR002549">
    <property type="entry name" value="AI-2E-like"/>
</dbReference>
<dbReference type="PANTHER" id="PTHR21716:SF53">
    <property type="entry name" value="PERMEASE PERM-RELATED"/>
    <property type="match status" value="1"/>
</dbReference>
<dbReference type="PANTHER" id="PTHR21716">
    <property type="entry name" value="TRANSMEMBRANE PROTEIN"/>
    <property type="match status" value="1"/>
</dbReference>
<keyword evidence="5 8" id="KW-0812">Transmembrane</keyword>
<comment type="similarity">
    <text evidence="2">Belongs to the autoinducer-2 exporter (AI-2E) (TC 2.A.86) family.</text>
</comment>
<feature type="transmembrane region" description="Helical" evidence="8">
    <location>
        <begin position="209"/>
        <end position="234"/>
    </location>
</feature>
<dbReference type="EMBL" id="BAAAOF010000002">
    <property type="protein sequence ID" value="GAA1918799.1"/>
    <property type="molecule type" value="Genomic_DNA"/>
</dbReference>
<sequence>MNERRALLDRPFGTGFFVTLGGLVAVAIGVAVSNLSTVLIAIAFALFAALGLNPVVRNLQRLGVTRGWAITIVYAGLAIVLAGVLVVVLPTAVSQIAQFVRSVPHLVADFQKTSAYTWLVATFGVDVNTLVSDVQSYLTRADTITTIGKGALQIGGTVAASVSGTIVALVLSLYFLAALPAMKAALARLFPARVRAKVVELTDDIADSVGGYVVGMVVLAFCNAVVALVLHLALQLKYPMLMAVVAFLLTLIPLVGSVLYWIVASSLALFSGWVPALLFAAIYLVYMQLEAYVLTPKVMNRAISVPGALVVIGALIGGTILGLLGALVAVPVTASLLIIAKQVLLPRQDAKT</sequence>
<feature type="transmembrane region" description="Helical" evidence="8">
    <location>
        <begin position="241"/>
        <end position="262"/>
    </location>
</feature>
<evidence type="ECO:0000256" key="5">
    <source>
        <dbReference type="ARBA" id="ARBA00022692"/>
    </source>
</evidence>
<evidence type="ECO:0000256" key="1">
    <source>
        <dbReference type="ARBA" id="ARBA00004651"/>
    </source>
</evidence>
<accession>A0ABN2PGP1</accession>